<accession>A0A1E3NMR7</accession>
<keyword evidence="1" id="KW-0862">Zinc</keyword>
<dbReference type="SUPFAM" id="SSF57756">
    <property type="entry name" value="Retrovirus zinc finger-like domains"/>
    <property type="match status" value="1"/>
</dbReference>
<evidence type="ECO:0000313" key="5">
    <source>
        <dbReference type="Proteomes" id="UP000094455"/>
    </source>
</evidence>
<evidence type="ECO:0000259" key="3">
    <source>
        <dbReference type="PROSITE" id="PS50158"/>
    </source>
</evidence>
<dbReference type="Pfam" id="PF16588">
    <property type="entry name" value="zf-C2H2_10"/>
    <property type="match status" value="1"/>
</dbReference>
<dbReference type="EMBL" id="KV454003">
    <property type="protein sequence ID" value="ODQ46898.1"/>
    <property type="molecule type" value="Genomic_DNA"/>
</dbReference>
<dbReference type="AlphaFoldDB" id="A0A1E3NMR7"/>
<keyword evidence="1" id="KW-0479">Metal-binding</keyword>
<gene>
    <name evidence="4" type="ORF">PICMEDRAFT_11862</name>
</gene>
<dbReference type="InterPro" id="IPR001878">
    <property type="entry name" value="Znf_CCHC"/>
</dbReference>
<keyword evidence="1" id="KW-0863">Zinc-finger</keyword>
<feature type="region of interest" description="Disordered" evidence="2">
    <location>
        <begin position="95"/>
        <end position="122"/>
    </location>
</feature>
<dbReference type="RefSeq" id="XP_019018011.1">
    <property type="nucleotide sequence ID" value="XM_019159851.1"/>
</dbReference>
<name>A0A1E3NMR7_9ASCO</name>
<protein>
    <recommendedName>
        <fullName evidence="3">CCHC-type domain-containing protein</fullName>
    </recommendedName>
</protein>
<evidence type="ECO:0000313" key="4">
    <source>
        <dbReference type="EMBL" id="ODQ46898.1"/>
    </source>
</evidence>
<sequence>MSNNDLEKQIQELNTKIAELALIVSLKTKEMDTIEQRYTDRIRILNEYLATVRAGLNIESQEGHIDDTTFIDKLRSMSHNDDIKDYVLVPTKPLQMNSMKNPKNETKTKTESEVAQNTQHKKAYNIAVNEPTYNRKKKISCSYCNEKGHKRSQCPKILYHEA</sequence>
<keyword evidence="5" id="KW-1185">Reference proteome</keyword>
<dbReference type="OrthoDB" id="4069967at2759"/>
<dbReference type="GO" id="GO:0008270">
    <property type="term" value="F:zinc ion binding"/>
    <property type="evidence" value="ECO:0007669"/>
    <property type="project" value="UniProtKB-KW"/>
</dbReference>
<reference evidence="4 5" key="1">
    <citation type="journal article" date="2016" name="Proc. Natl. Acad. Sci. U.S.A.">
        <title>Comparative genomics of biotechnologically important yeasts.</title>
        <authorList>
            <person name="Riley R."/>
            <person name="Haridas S."/>
            <person name="Wolfe K.H."/>
            <person name="Lopes M.R."/>
            <person name="Hittinger C.T."/>
            <person name="Goeker M."/>
            <person name="Salamov A.A."/>
            <person name="Wisecaver J.H."/>
            <person name="Long T.M."/>
            <person name="Calvey C.H."/>
            <person name="Aerts A.L."/>
            <person name="Barry K.W."/>
            <person name="Choi C."/>
            <person name="Clum A."/>
            <person name="Coughlan A.Y."/>
            <person name="Deshpande S."/>
            <person name="Douglass A.P."/>
            <person name="Hanson S.J."/>
            <person name="Klenk H.-P."/>
            <person name="LaButti K.M."/>
            <person name="Lapidus A."/>
            <person name="Lindquist E.A."/>
            <person name="Lipzen A.M."/>
            <person name="Meier-Kolthoff J.P."/>
            <person name="Ohm R.A."/>
            <person name="Otillar R.P."/>
            <person name="Pangilinan J.L."/>
            <person name="Peng Y."/>
            <person name="Rokas A."/>
            <person name="Rosa C.A."/>
            <person name="Scheuner C."/>
            <person name="Sibirny A.A."/>
            <person name="Slot J.C."/>
            <person name="Stielow J.B."/>
            <person name="Sun H."/>
            <person name="Kurtzman C.P."/>
            <person name="Blackwell M."/>
            <person name="Grigoriev I.V."/>
            <person name="Jeffries T.W."/>
        </authorList>
    </citation>
    <scope>NUCLEOTIDE SEQUENCE [LARGE SCALE GENOMIC DNA]</scope>
    <source>
        <strain evidence="4 5">NRRL Y-2026</strain>
    </source>
</reference>
<evidence type="ECO:0000256" key="2">
    <source>
        <dbReference type="SAM" id="MobiDB-lite"/>
    </source>
</evidence>
<dbReference type="GO" id="GO:0003676">
    <property type="term" value="F:nucleic acid binding"/>
    <property type="evidence" value="ECO:0007669"/>
    <property type="project" value="InterPro"/>
</dbReference>
<dbReference type="PROSITE" id="PS50158">
    <property type="entry name" value="ZF_CCHC"/>
    <property type="match status" value="1"/>
</dbReference>
<feature type="compositionally biased region" description="Basic and acidic residues" evidence="2">
    <location>
        <begin position="102"/>
        <end position="112"/>
    </location>
</feature>
<dbReference type="InterPro" id="IPR036875">
    <property type="entry name" value="Znf_CCHC_sf"/>
</dbReference>
<evidence type="ECO:0000256" key="1">
    <source>
        <dbReference type="PROSITE-ProRule" id="PRU00047"/>
    </source>
</evidence>
<proteinExistence type="predicted"/>
<dbReference type="GeneID" id="30176538"/>
<feature type="domain" description="CCHC-type" evidence="3">
    <location>
        <begin position="141"/>
        <end position="156"/>
    </location>
</feature>
<dbReference type="Proteomes" id="UP000094455">
    <property type="component" value="Unassembled WGS sequence"/>
</dbReference>
<organism evidence="4 5">
    <name type="scientific">Pichia membranifaciens NRRL Y-2026</name>
    <dbReference type="NCBI Taxonomy" id="763406"/>
    <lineage>
        <taxon>Eukaryota</taxon>
        <taxon>Fungi</taxon>
        <taxon>Dikarya</taxon>
        <taxon>Ascomycota</taxon>
        <taxon>Saccharomycotina</taxon>
        <taxon>Pichiomycetes</taxon>
        <taxon>Pichiales</taxon>
        <taxon>Pichiaceae</taxon>
        <taxon>Pichia</taxon>
    </lineage>
</organism>